<comment type="caution">
    <text evidence="1">The sequence shown here is derived from an EMBL/GenBank/DDBJ whole genome shotgun (WGS) entry which is preliminary data.</text>
</comment>
<evidence type="ECO:0000313" key="1">
    <source>
        <dbReference type="EMBL" id="GIY16553.1"/>
    </source>
</evidence>
<dbReference type="AlphaFoldDB" id="A0AAV4R2L6"/>
<proteinExistence type="predicted"/>
<dbReference type="EMBL" id="BPLR01007391">
    <property type="protein sequence ID" value="GIY16553.1"/>
    <property type="molecule type" value="Genomic_DNA"/>
</dbReference>
<protein>
    <submittedName>
        <fullName evidence="1">Uncharacterized protein</fullName>
    </submittedName>
</protein>
<sequence>MEFVHTIERENSHFSKSRHRPKQRVTLDNHQWYVSKNSRKPSAHLCTILKQMVFDFTFPDILFTSFFYFIVGINSKRHVPNSIAGSRRLRNCGLWLNFQKPYHKSWWIYSSTT</sequence>
<name>A0AAV4R2L6_CAEEX</name>
<reference evidence="1 2" key="1">
    <citation type="submission" date="2021-06" db="EMBL/GenBank/DDBJ databases">
        <title>Caerostris extrusa draft genome.</title>
        <authorList>
            <person name="Kono N."/>
            <person name="Arakawa K."/>
        </authorList>
    </citation>
    <scope>NUCLEOTIDE SEQUENCE [LARGE SCALE GENOMIC DNA]</scope>
</reference>
<evidence type="ECO:0000313" key="2">
    <source>
        <dbReference type="Proteomes" id="UP001054945"/>
    </source>
</evidence>
<gene>
    <name evidence="1" type="ORF">CEXT_173961</name>
</gene>
<dbReference type="Proteomes" id="UP001054945">
    <property type="component" value="Unassembled WGS sequence"/>
</dbReference>
<accession>A0AAV4R2L6</accession>
<organism evidence="1 2">
    <name type="scientific">Caerostris extrusa</name>
    <name type="common">Bark spider</name>
    <name type="synonym">Caerostris bankana</name>
    <dbReference type="NCBI Taxonomy" id="172846"/>
    <lineage>
        <taxon>Eukaryota</taxon>
        <taxon>Metazoa</taxon>
        <taxon>Ecdysozoa</taxon>
        <taxon>Arthropoda</taxon>
        <taxon>Chelicerata</taxon>
        <taxon>Arachnida</taxon>
        <taxon>Araneae</taxon>
        <taxon>Araneomorphae</taxon>
        <taxon>Entelegynae</taxon>
        <taxon>Araneoidea</taxon>
        <taxon>Araneidae</taxon>
        <taxon>Caerostris</taxon>
    </lineage>
</organism>
<keyword evidence="2" id="KW-1185">Reference proteome</keyword>